<evidence type="ECO:0000256" key="3">
    <source>
        <dbReference type="ARBA" id="ARBA00022840"/>
    </source>
</evidence>
<dbReference type="EMBL" id="JBHUHT010000013">
    <property type="protein sequence ID" value="MFD2096848.1"/>
    <property type="molecule type" value="Genomic_DNA"/>
</dbReference>
<evidence type="ECO:0000256" key="2">
    <source>
        <dbReference type="ARBA" id="ARBA00022741"/>
    </source>
</evidence>
<keyword evidence="6" id="KW-1185">Reference proteome</keyword>
<name>A0ABW4XQW7_9GAMM</name>
<dbReference type="RefSeq" id="WP_345339552.1">
    <property type="nucleotide sequence ID" value="NZ_BAABLI010000009.1"/>
</dbReference>
<dbReference type="InterPro" id="IPR003593">
    <property type="entry name" value="AAA+_ATPase"/>
</dbReference>
<dbReference type="InterPro" id="IPR027417">
    <property type="entry name" value="P-loop_NTPase"/>
</dbReference>
<dbReference type="SMART" id="SM00382">
    <property type="entry name" value="AAA"/>
    <property type="match status" value="1"/>
</dbReference>
<reference evidence="6" key="1">
    <citation type="journal article" date="2019" name="Int. J. Syst. Evol. Microbiol.">
        <title>The Global Catalogue of Microorganisms (GCM) 10K type strain sequencing project: providing services to taxonomists for standard genome sequencing and annotation.</title>
        <authorList>
            <consortium name="The Broad Institute Genomics Platform"/>
            <consortium name="The Broad Institute Genome Sequencing Center for Infectious Disease"/>
            <person name="Wu L."/>
            <person name="Ma J."/>
        </authorList>
    </citation>
    <scope>NUCLEOTIDE SEQUENCE [LARGE SCALE GENOMIC DNA]</scope>
    <source>
        <strain evidence="6">CGMCC 1.10992</strain>
    </source>
</reference>
<evidence type="ECO:0000256" key="1">
    <source>
        <dbReference type="ARBA" id="ARBA00006914"/>
    </source>
</evidence>
<sequence length="459" mass="51909">MDAAPDTGKLVSQRTLNADALELELHWLAQVLEARLEAYFYTDGEPMHFRFDKLPPPQLPKGANLTRLVESHSLTPAQRLILALVLTPYIRPQMLDVLFARNKFTERGHTEFGGLQAQGHGGFLPTIETALFLLAGDVLDERFEVNQYLEPGSTLFALGFVQARSLGPLEPWTSAALTMPKDVQDHLTTGNPFKPAFSADFPARRINTKRSWDQLVLPQSLHTQLQEIANWVKYSAVLMSDWQMEDRLSPGYTALFYGPPGTGKTLSACLLGQFCQREVYKIDLSLIVSKYIGETEKNLSRIFDAAEHKEWILFFDEADALFGKRTQVDDARDRYANQEVSYLLQRIEEFNGVVILASNLKTNIDEAFMRRFQSIIQFPMPAAPERLRIWQQAFSDKVKFADCVDLPAIAEKYDVSGGTIMNVVRYCSLNAISQHSNLISQADIVQGLKREFAKEGRRI</sequence>
<gene>
    <name evidence="5" type="ORF">ACFSJ3_12695</name>
</gene>
<dbReference type="PANTHER" id="PTHR23073">
    <property type="entry name" value="26S PROTEASOME REGULATORY SUBUNIT"/>
    <property type="match status" value="1"/>
</dbReference>
<keyword evidence="3 5" id="KW-0067">ATP-binding</keyword>
<dbReference type="InterPro" id="IPR003959">
    <property type="entry name" value="ATPase_AAA_core"/>
</dbReference>
<dbReference type="GO" id="GO:0005524">
    <property type="term" value="F:ATP binding"/>
    <property type="evidence" value="ECO:0007669"/>
    <property type="project" value="UniProtKB-KW"/>
</dbReference>
<comment type="similarity">
    <text evidence="1">Belongs to the AAA ATPase family.</text>
</comment>
<proteinExistence type="inferred from homology"/>
<evidence type="ECO:0000313" key="6">
    <source>
        <dbReference type="Proteomes" id="UP001597380"/>
    </source>
</evidence>
<organism evidence="5 6">
    <name type="scientific">Corallincola platygyrae</name>
    <dbReference type="NCBI Taxonomy" id="1193278"/>
    <lineage>
        <taxon>Bacteria</taxon>
        <taxon>Pseudomonadati</taxon>
        <taxon>Pseudomonadota</taxon>
        <taxon>Gammaproteobacteria</taxon>
        <taxon>Alteromonadales</taxon>
        <taxon>Psychromonadaceae</taxon>
        <taxon>Corallincola</taxon>
    </lineage>
</organism>
<accession>A0ABW4XQW7</accession>
<evidence type="ECO:0000259" key="4">
    <source>
        <dbReference type="SMART" id="SM00382"/>
    </source>
</evidence>
<dbReference type="Pfam" id="PF00004">
    <property type="entry name" value="AAA"/>
    <property type="match status" value="1"/>
</dbReference>
<dbReference type="SUPFAM" id="SSF52540">
    <property type="entry name" value="P-loop containing nucleoside triphosphate hydrolases"/>
    <property type="match status" value="1"/>
</dbReference>
<comment type="caution">
    <text evidence="5">The sequence shown here is derived from an EMBL/GenBank/DDBJ whole genome shotgun (WGS) entry which is preliminary data.</text>
</comment>
<evidence type="ECO:0000313" key="5">
    <source>
        <dbReference type="EMBL" id="MFD2096848.1"/>
    </source>
</evidence>
<dbReference type="InterPro" id="IPR050221">
    <property type="entry name" value="26S_Proteasome_ATPase"/>
</dbReference>
<dbReference type="Proteomes" id="UP001597380">
    <property type="component" value="Unassembled WGS sequence"/>
</dbReference>
<dbReference type="Gene3D" id="3.40.50.300">
    <property type="entry name" value="P-loop containing nucleotide triphosphate hydrolases"/>
    <property type="match status" value="1"/>
</dbReference>
<keyword evidence="2" id="KW-0547">Nucleotide-binding</keyword>
<dbReference type="CDD" id="cd19481">
    <property type="entry name" value="RecA-like_protease"/>
    <property type="match status" value="1"/>
</dbReference>
<protein>
    <submittedName>
        <fullName evidence="5">ATP-binding protein</fullName>
    </submittedName>
</protein>
<feature type="domain" description="AAA+ ATPase" evidence="4">
    <location>
        <begin position="250"/>
        <end position="382"/>
    </location>
</feature>